<evidence type="ECO:0000259" key="2">
    <source>
        <dbReference type="Pfam" id="PF03101"/>
    </source>
</evidence>
<dbReference type="Pfam" id="PF03101">
    <property type="entry name" value="FAR1"/>
    <property type="match status" value="1"/>
</dbReference>
<dbReference type="Proteomes" id="UP001054821">
    <property type="component" value="Chromosome 1"/>
</dbReference>
<feature type="domain" description="FAR1" evidence="2">
    <location>
        <begin position="99"/>
        <end position="180"/>
    </location>
</feature>
<reference evidence="3 4" key="1">
    <citation type="journal article" date="2022" name="G3 (Bethesda)">
        <title>Whole-genome sequence and methylome profiling of the almond [Prunus dulcis (Mill.) D.A. Webb] cultivar 'Nonpareil'.</title>
        <authorList>
            <person name="D'Amico-Willman K.M."/>
            <person name="Ouma W.Z."/>
            <person name="Meulia T."/>
            <person name="Sideli G.M."/>
            <person name="Gradziel T.M."/>
            <person name="Fresnedo-Ramirez J."/>
        </authorList>
    </citation>
    <scope>NUCLEOTIDE SEQUENCE [LARGE SCALE GENOMIC DNA]</scope>
    <source>
        <strain evidence="3">Clone GOH B32 T37-40</strain>
    </source>
</reference>
<keyword evidence="4" id="KW-1185">Reference proteome</keyword>
<evidence type="ECO:0000313" key="3">
    <source>
        <dbReference type="EMBL" id="KAI5350972.1"/>
    </source>
</evidence>
<dbReference type="PANTHER" id="PTHR46328:SF8">
    <property type="entry name" value="PROTEIN FAR1-RELATED SEQUENCE 2-LIKE"/>
    <property type="match status" value="1"/>
</dbReference>
<comment type="caution">
    <text evidence="3">The sequence shown here is derived from an EMBL/GenBank/DDBJ whole genome shotgun (WGS) entry which is preliminary data.</text>
</comment>
<feature type="coiled-coil region" evidence="1">
    <location>
        <begin position="183"/>
        <end position="217"/>
    </location>
</feature>
<evidence type="ECO:0000256" key="1">
    <source>
        <dbReference type="SAM" id="Coils"/>
    </source>
</evidence>
<proteinExistence type="predicted"/>
<name>A0AAD5F2J0_PRUDU</name>
<dbReference type="PANTHER" id="PTHR46328">
    <property type="entry name" value="FAR-RED IMPAIRED RESPONSIVE (FAR1) FAMILY PROTEIN-RELATED"/>
    <property type="match status" value="1"/>
</dbReference>
<organism evidence="3 4">
    <name type="scientific">Prunus dulcis</name>
    <name type="common">Almond</name>
    <name type="synonym">Amygdalus dulcis</name>
    <dbReference type="NCBI Taxonomy" id="3755"/>
    <lineage>
        <taxon>Eukaryota</taxon>
        <taxon>Viridiplantae</taxon>
        <taxon>Streptophyta</taxon>
        <taxon>Embryophyta</taxon>
        <taxon>Tracheophyta</taxon>
        <taxon>Spermatophyta</taxon>
        <taxon>Magnoliopsida</taxon>
        <taxon>eudicotyledons</taxon>
        <taxon>Gunneridae</taxon>
        <taxon>Pentapetalae</taxon>
        <taxon>rosids</taxon>
        <taxon>fabids</taxon>
        <taxon>Rosales</taxon>
        <taxon>Rosaceae</taxon>
        <taxon>Amygdaloideae</taxon>
        <taxon>Amygdaleae</taxon>
        <taxon>Prunus</taxon>
    </lineage>
</organism>
<evidence type="ECO:0000313" key="4">
    <source>
        <dbReference type="Proteomes" id="UP001054821"/>
    </source>
</evidence>
<keyword evidence="1" id="KW-0175">Coiled coil</keyword>
<dbReference type="InterPro" id="IPR004330">
    <property type="entry name" value="FAR1_DNA_bnd_dom"/>
</dbReference>
<accession>A0AAD5F2J0</accession>
<protein>
    <recommendedName>
        <fullName evidence="2">FAR1 domain-containing protein</fullName>
    </recommendedName>
</protein>
<gene>
    <name evidence="3" type="ORF">L3X38_003863</name>
</gene>
<dbReference type="AlphaFoldDB" id="A0AAD5F2J0"/>
<sequence>MIYHVCGSSYIKHFKQSENFSKTQNELLLFHNLSSLSLLFYLSTTSLKVLLNSMEVQMDDHNGTMYTSEGGETTIVEVSTNQEPYEGMLFESEDAARVFYDDYASRVGFLTRVLSSRKSERDGSIISRGLGCRGVSDNGRKVMQECAQREFCTAMVLLRQEKPGSWVVKKFLKDHNHPLVVQSQKSRRTLDEKDKKIQELTAQLRVKKRLSAAYREQLLAFMTDVEDHNNHLSIKLQSVFDNLKVLEAKTVGFT</sequence>
<dbReference type="EMBL" id="JAJFAZ020000001">
    <property type="protein sequence ID" value="KAI5350972.1"/>
    <property type="molecule type" value="Genomic_DNA"/>
</dbReference>